<sequence length="152" mass="17144">MPTSSHPIYGGTGPPTSRHDGVIAIIVFSALTTAVICICFLKCVLIRRKEVAKTKRQAQELYHEFGYERGVRNRPLVEMLSQQMEALEQTEVPPPPQVQVLQQPQEAHLREEIREETPATSSREKVVQATSSQGRDSELPVYEEDMPPVYKT</sequence>
<dbReference type="Proteomes" id="UP000799750">
    <property type="component" value="Unassembled WGS sequence"/>
</dbReference>
<reference evidence="3" key="1">
    <citation type="journal article" date="2020" name="Stud. Mycol.">
        <title>101 Dothideomycetes genomes: a test case for predicting lifestyles and emergence of pathogens.</title>
        <authorList>
            <person name="Haridas S."/>
            <person name="Albert R."/>
            <person name="Binder M."/>
            <person name="Bloem J."/>
            <person name="Labutti K."/>
            <person name="Salamov A."/>
            <person name="Andreopoulos B."/>
            <person name="Baker S."/>
            <person name="Barry K."/>
            <person name="Bills G."/>
            <person name="Bluhm B."/>
            <person name="Cannon C."/>
            <person name="Castanera R."/>
            <person name="Culley D."/>
            <person name="Daum C."/>
            <person name="Ezra D."/>
            <person name="Gonzalez J."/>
            <person name="Henrissat B."/>
            <person name="Kuo A."/>
            <person name="Liang C."/>
            <person name="Lipzen A."/>
            <person name="Lutzoni F."/>
            <person name="Magnuson J."/>
            <person name="Mondo S."/>
            <person name="Nolan M."/>
            <person name="Ohm R."/>
            <person name="Pangilinan J."/>
            <person name="Park H.-J."/>
            <person name="Ramirez L."/>
            <person name="Alfaro M."/>
            <person name="Sun H."/>
            <person name="Tritt A."/>
            <person name="Yoshinaga Y."/>
            <person name="Zwiers L.-H."/>
            <person name="Turgeon B."/>
            <person name="Goodwin S."/>
            <person name="Spatafora J."/>
            <person name="Crous P."/>
            <person name="Grigoriev I."/>
        </authorList>
    </citation>
    <scope>NUCLEOTIDE SEQUENCE</scope>
    <source>
        <strain evidence="3">CBS 269.34</strain>
    </source>
</reference>
<name>A0A6A6Q951_9PEZI</name>
<keyword evidence="2" id="KW-0472">Membrane</keyword>
<proteinExistence type="predicted"/>
<evidence type="ECO:0000313" key="4">
    <source>
        <dbReference type="Proteomes" id="UP000799750"/>
    </source>
</evidence>
<evidence type="ECO:0000256" key="2">
    <source>
        <dbReference type="SAM" id="Phobius"/>
    </source>
</evidence>
<evidence type="ECO:0000313" key="3">
    <source>
        <dbReference type="EMBL" id="KAF2488534.1"/>
    </source>
</evidence>
<dbReference type="OrthoDB" id="10626756at2759"/>
<keyword evidence="2" id="KW-0812">Transmembrane</keyword>
<feature type="compositionally biased region" description="Basic and acidic residues" evidence="1">
    <location>
        <begin position="107"/>
        <end position="126"/>
    </location>
</feature>
<dbReference type="AlphaFoldDB" id="A0A6A6Q951"/>
<feature type="transmembrane region" description="Helical" evidence="2">
    <location>
        <begin position="22"/>
        <end position="46"/>
    </location>
</feature>
<protein>
    <submittedName>
        <fullName evidence="3">Uncharacterized protein</fullName>
    </submittedName>
</protein>
<gene>
    <name evidence="3" type="ORF">BU16DRAFT_587038</name>
</gene>
<evidence type="ECO:0000256" key="1">
    <source>
        <dbReference type="SAM" id="MobiDB-lite"/>
    </source>
</evidence>
<accession>A0A6A6Q951</accession>
<dbReference type="EMBL" id="MU004203">
    <property type="protein sequence ID" value="KAF2488534.1"/>
    <property type="molecule type" value="Genomic_DNA"/>
</dbReference>
<keyword evidence="2" id="KW-1133">Transmembrane helix</keyword>
<feature type="region of interest" description="Disordered" evidence="1">
    <location>
        <begin position="101"/>
        <end position="152"/>
    </location>
</feature>
<keyword evidence="4" id="KW-1185">Reference proteome</keyword>
<organism evidence="3 4">
    <name type="scientific">Lophium mytilinum</name>
    <dbReference type="NCBI Taxonomy" id="390894"/>
    <lineage>
        <taxon>Eukaryota</taxon>
        <taxon>Fungi</taxon>
        <taxon>Dikarya</taxon>
        <taxon>Ascomycota</taxon>
        <taxon>Pezizomycotina</taxon>
        <taxon>Dothideomycetes</taxon>
        <taxon>Pleosporomycetidae</taxon>
        <taxon>Mytilinidiales</taxon>
        <taxon>Mytilinidiaceae</taxon>
        <taxon>Lophium</taxon>
    </lineage>
</organism>